<comment type="caution">
    <text evidence="6">The sequence shown here is derived from an EMBL/GenBank/DDBJ whole genome shotgun (WGS) entry which is preliminary data.</text>
</comment>
<feature type="domain" description="Carrier" evidence="5">
    <location>
        <begin position="3050"/>
        <end position="3126"/>
    </location>
</feature>
<evidence type="ECO:0000256" key="4">
    <source>
        <dbReference type="SAM" id="MobiDB-lite"/>
    </source>
</evidence>
<accession>A0ABP0B4Z6</accession>
<dbReference type="InterPro" id="IPR020806">
    <property type="entry name" value="PKS_PP-bd"/>
</dbReference>
<feature type="region of interest" description="Disordered" evidence="4">
    <location>
        <begin position="3126"/>
        <end position="3150"/>
    </location>
</feature>
<evidence type="ECO:0000256" key="2">
    <source>
        <dbReference type="ARBA" id="ARBA00022553"/>
    </source>
</evidence>
<dbReference type="Gene3D" id="3.30.300.30">
    <property type="match status" value="3"/>
</dbReference>
<feature type="compositionally biased region" description="Low complexity" evidence="4">
    <location>
        <begin position="3599"/>
        <end position="3615"/>
    </location>
</feature>
<dbReference type="SUPFAM" id="SSF56801">
    <property type="entry name" value="Acetyl-CoA synthetase-like"/>
    <property type="match status" value="3"/>
</dbReference>
<dbReference type="Gene3D" id="3.40.50.12780">
    <property type="entry name" value="N-terminal domain of ligase-like"/>
    <property type="match status" value="3"/>
</dbReference>
<evidence type="ECO:0000256" key="3">
    <source>
        <dbReference type="ARBA" id="ARBA00022598"/>
    </source>
</evidence>
<keyword evidence="3" id="KW-0436">Ligase</keyword>
<sequence length="4741" mass="513279">MEDETSTLTPSATQLRLLHTSHTFKDDAASELLTWSSSLTFQPDEHSSVQAFVELVSRISTVEPGESVCIQDAARGGYIEARVDSNGVAGSWSFVQYEGKLRTDFSIGSGKSLQLHTDGKVQLVAQSCIVPQVALDALGQALQDILMHKNGTDNNTSTDNAAIAWTQLSVLNWPPRQEPIELWSGNSTPSDTASNPALLHSWFEQRAKDFPDRIAFDFLIDLETGARTQFTYRQVSNAANALASKLHQLAASTSTALQTVAVSMGPCPELYISYFAALKAGLAFCPLPVDAPKERRTALLADLQPVAVLTQTSETTDTLTYPTIDVTPFLAACDTDAVLALSPRATSDTDAAYILYTSGTTGLPKGVIVSHRSAACTVSALSQHYGFSPDTERPWRWFQGAAPTFDISLFEIFWTLSTGSTLCCAPQHLTMQNIDGVLAALRADITNVTPSFASLISPSVLHSVMVGGETLNSRLVQDFAQNGPPTSNSLPHGIYNGYGPTEVAIYSLAQPHIPVNQRGSVIGTPLATVGVLIVEANNEKLVPVPQGAAGELVLTGPQVSINGYLNRPEETHKAFVDDPRWGRAYRTGDRASIVWTDKGEPVVEFLGRLSDEQVKLSGRRVELGEIEDVLASKAPGVQQTLACVWKSSETTSLGSERVVSLVVVDPKSGLDFATVLANCIEASQKHLPDYMSPFRILEVDELPRSASGKANRKAAAEYVHKVLRQQTISESVPSQRIVEPEPTLENAEDARVEAELVKTLSFILGLGEDVPALTATTKLAEAGVDSLRAMRLLRDIRNNISIDQNRNLQPSLAMLLDPEASIRSAFFASDTATSTLQEKKTAARQLIDDFAARHTYASLERLSATHGPLSSGDVEMVLPLTSTASQLAVSFAMDRGNYISNTALSLRSNVSTSKLENAVRNVLERHAVYRSAIVPCSDDLSPFAQVVLAQTAWQLWSARHPRIVRNVGSTSTREAQQWLDVAQQNLDFDSQQLYYVQLIEPENACDNGLLIISMAHCLCDGASIELLLADIAREYGDQAPLDRLSVQDAVLDWAANVNTETDKHWQNSLQDWEADNFHALSGDNAKVTADNKHVHALATFLSSVTWRALDTKSRTLGASPLSILQAAWSLLLKVWSEANTEDIVFGSVLSGQHEACHAATFSVVPCRVPLPEGQTVNTLLTTLANGARFTQSHRHTTFGIFGSLPYNTALALQSYGNSDAFEGDVPWTEVHQPAIRYDFDVFAEVIPKSDSLLFKITYRADALSETSANVIARQFAALMETLMAAQPCDDVQTLLAQLPHELLSVEGTIPDPVSEQAANDRMDILHAQFENQSDATPDKLALSFYSSLDAPPTNLTYAELDARANGLAHLLRQEDADVIPICMHRSVELYVSILAILKAGSAWSPIDETSPVQRRTSLIARTQGKVLLTTTDSYSLVEPCLAHESLAGVRVILVDQYSDQITTERPLPRASVVASPSITGQDLAYLLWTSGTTGEPKGVMIQHFAAANAMRDLQVQVEHDPLAGQVRTLQLSAYSFDVFVQDLFYTWGLAGSVISGTRELVLGTFTDFVKTSRPTHAHLTPSFGASIDVHELAGSTLRYVTFIGEKLTEDVAEAWAAPAITTKAYNTYGPAENAVVSTMRQFYGKSRDRAKAANVGFPLTPCTAYVVREVRGRWELVPRYGVGELALGGAQVARGYLNNEAKTTKSFVKGSPKVDDRIPERIYLTGDMVRLNDHGFEFLGRNDDLVKITGIRIELSEISAACALVKEDEPALEHVETLYLPRPGGEQKVIATFVSVKDSRVDINKLRQQVFQKAREVLPAYMVPGHVVVLDTTMPRTASNKVDRKALQAIYAAADLNVLAGGSSDTDANVPKVEWREEQLPVVQAVVDNMSMPLDPSHPLGPNDSLAGLGFSSLQITKLAWALRKQLCCDVRVLDLMRCRSVGEVVDVVLTSMKSAEDENTAVVETVDTPTTWVSTLKNTLTENLHGTSRPTNTTYVLPATPVQEALLVETMVELSAYWSHRLFDLNGLGVVNVDRLQAAWKAAMVQLDILRTVFVPLAQLSPRGAAKGSSTAEWARSHGVHAAVLQLVLDNADLVWKELSDDNNDGLAALARSIQVELAPLGDGLAKVRPPWAVTYVPDTKTLMLSMHHALYDGESSRMLLDVVASLYNNTDVDPKANTGLAADLRLFPLSRGLEVGLLPSVTQRDDASAAWAKHIHGFVEVDGAVNAPFPDLTGSRQSQTHAILSAKATIPGEFFGRQQADLSRLVLSAFGCVLAAILEVKTIVLGQTISQRILHPDLAHVVGPAVATVPVAIRTHAASAIALWEEMGRDAASLGVLAHHLHPVDIKKMVNGGSGDPHAPFPALFVYHPAGDEVTADNIGANTFNEVGQALNLHVEHPMALNVFESDRTIELTGDARRISQAMLDLVLAQILDEARAMLAHPDVPLSQLNNLMDRSLISVVGEPKQLVGTVIARNPAELVTKQAREHPERLAIEEITLDDDDNISTTAITYRELEMLVDAISSQLVSRAAAAPSDVVAVYLERDIKSLATIIAVFKLGYVYLPIDGDLPAARKQLLVRDANAKMVITTESLVGDLGLDQGGADASPAVVLLPEGQDELEFIRSWRVDATSPEVTADTSAGGYLLYTSGSTGRPKGVRVTNESLLHYIAAMTQRLAEANPDMANLGGEGKFLNVASRAFDTHLTTMFSPWHLGFCSVIGKDRNAIFANLPHVINTVGITNMGTVPSVLLQLGLRLEDVPSIRVMSFGGEKASHALFEQLGDSKAPLMNFYGPTEVAVGCMCHVIGHHSNARNLGLPLPGLEALLLVSGPNDEQIVARRGQPGELCIAGPQVAVGYLDRPEETAKSFQYTTLLGSDGSQKRIYRTGDVMRMMHDGTVEFLGRRDQQTKIRGQRFEIGEVEAHIKKSIADLGGSALDVAAAVVDQRLVGLVARKQAALLKAERDAPAELLSPPPGQACRNILAAAEKACQKDLPAFMVPEMFWLSKMPFLAASGKLDTKQIMQLVRDADNAGVDSSTQGSTTAALTRTQWTLPEKEVLAALEEVLGSLDGRAANASSNLRGLGIDSLSSVHLLAVLKRRGFANVVLTDLLSPSASIHSLSSKFNNAASIQDVPPSPPKTPERSPSPASKELTLEDLGPSASHIRPSTVAAILPCLPLQSSLVALSLNWLHNREYEDNGDVPYATQFNFELAPSTDVTVWKQAVEQVISSEAVLRTCFVQRDQDGQIFQVVLASPPSVFVGDNDAAELVINLSSRPPIRLSVDGDHVSLLIHHALYDGAAIAALRKKIEQAYVDITNGSPSHVGDNLTALRRLANQCNLSGKELQSVKAAWQAKLKDISPCHVNSQSSQPDQQIHPLTARVTRRLAFTSAELKSKLQLPPSLGWSISTATAFHTATTLVLASLSSFSSMVYGNTTSLRPLLPHIADDMDSFVGPCLNTVVHALPLPDASENLPSLAARVAQNHADITEGQMPLITADQIQRWAGIDGKLFDSLLTINVVPESTEDASTNIMRSLPGKAKLDMALTIDVDVHADGRIELLLASSGVLDEAQLDRAGLLFETVLENSANANATVGQFVSKAESTVPNNTSSNSNTNGTSIIPEQDPHSEGSQSALDSVRSVVCKLLRLDGDDVPTETSLYRLGMDSINVLPFVKLLNKDQGIKITPNAVLRARTLQGVASLVHTAKTKAESQTQISHNKANGDTKFETAPDYVQTLQQVAGDLLFVATPLQEGMLSASLALADQAYTYTHTMRLSESALKQDTPDFEFFFAAVQDTVNSCEILRTRFVFTDNSNAPWVGVVLPNTQSDLVSWNVSPTGIVRLRIHHALYDAGSIQAVWRVLGENYAARLAGVPQNRRRPFLYRPFAKQVAVSQTSAVAFWVDTVNDYNYVPLLLGDSQQHASSSFHFSLDATDLTALHTTCRKASVALKTALQLAWTKVLCETLYQQADMVFGEVITTSGDSDEDATIMGPTINTVPMRLKFGPSSAVTVAEALSQLQALGDHARGTHGMASLRAVQTAWRLSRADGADTSAGLFQNLFVFDGDVSVKKGSTDSPLVTFDSDAQASSDRSDDKSEQAPMYDDYPLIASFRIRDGVLYGALRAKVSEETVHNLGSQLEVALRSVSCGSLNDAALNPAAAAKFPVIHTTTPTTKNNVDAADVDMNGSTELADSVLQLAKEVVGTRLRGKISYAAKLINIGLDSISAIRFSKMLKRELGIQASVFDIIKGASVESIVRKHKSTENTAAPERLPSQQQTKQQAEQRPHHLIQNEALARSLAASKLGLLSADEIKSVLPVLAGQRHTLHHWLNSGKRFFEAPWVFRIASGHSMSADTAASIWNTLCKTHDILQTTFVALDNKDLPDLVQATVYTDNSTTARFHTVRDDTTTIQQLIETHVRETNKQSSDLRMPPSSLNFLEATDGRAVVLRVHHALYDAWSIKMILRDLAQLFEGSPLQTRPSLQSAMQEVARFRSLQDEQMYWKQHLAHAQDTILRPATSSSAPLGPHFKASYPDILSCSTAAATNKTRTSAAILAAYAQALGQVTGRTQPTFGLNYAGRSLSSADGQLTLELTDTSLPTMAIVPISVNLQGPLLDSVQMHLAALTKFAQADDLHTMSAPYNTHINILFVDDVETTKEADGALQRHRLGEPLASEYFTTTEPWAGASSMVDSLDLSWLPKEQLYVNVLVRNGSVSVNVSGDQDFVAGGDDPVSKLVGVFTAALTELMKE</sequence>
<dbReference type="InterPro" id="IPR006162">
    <property type="entry name" value="Ppantetheine_attach_site"/>
</dbReference>
<dbReference type="PANTHER" id="PTHR45527:SF2">
    <property type="entry name" value="FERRICROCIN SYNTHETASE (NONRIBOSOMAL PEPTIDE SIDEROPHORE SYNTHASE ) (EUROFUNG)"/>
    <property type="match status" value="1"/>
</dbReference>
<dbReference type="InterPro" id="IPR009081">
    <property type="entry name" value="PP-bd_ACP"/>
</dbReference>
<dbReference type="InterPro" id="IPR042099">
    <property type="entry name" value="ANL_N_sf"/>
</dbReference>
<dbReference type="NCBIfam" id="NF003417">
    <property type="entry name" value="PRK04813.1"/>
    <property type="match status" value="3"/>
</dbReference>
<dbReference type="SMART" id="SM00823">
    <property type="entry name" value="PKS_PP"/>
    <property type="match status" value="2"/>
</dbReference>
<dbReference type="SUPFAM" id="SSF52777">
    <property type="entry name" value="CoA-dependent acyltransferases"/>
    <property type="match status" value="10"/>
</dbReference>
<dbReference type="PANTHER" id="PTHR45527">
    <property type="entry name" value="NONRIBOSOMAL PEPTIDE SYNTHETASE"/>
    <property type="match status" value="1"/>
</dbReference>
<dbReference type="CDD" id="cd05930">
    <property type="entry name" value="A_NRPS"/>
    <property type="match status" value="1"/>
</dbReference>
<reference evidence="6 7" key="1">
    <citation type="submission" date="2024-01" db="EMBL/GenBank/DDBJ databases">
        <authorList>
            <person name="Allen C."/>
            <person name="Tagirdzhanova G."/>
        </authorList>
    </citation>
    <scope>NUCLEOTIDE SEQUENCE [LARGE SCALE GENOMIC DNA]</scope>
</reference>
<protein>
    <submittedName>
        <fullName evidence="6">NRPS</fullName>
    </submittedName>
</protein>
<proteinExistence type="predicted"/>
<keyword evidence="2" id="KW-0597">Phosphoprotein</keyword>
<dbReference type="InterPro" id="IPR000873">
    <property type="entry name" value="AMP-dep_synth/lig_dom"/>
</dbReference>
<feature type="compositionally biased region" description="Polar residues" evidence="4">
    <location>
        <begin position="4266"/>
        <end position="4276"/>
    </location>
</feature>
<dbReference type="Pfam" id="PF00550">
    <property type="entry name" value="PP-binding"/>
    <property type="match status" value="3"/>
</dbReference>
<dbReference type="Gene3D" id="1.10.1200.10">
    <property type="entry name" value="ACP-like"/>
    <property type="match status" value="1"/>
</dbReference>
<feature type="domain" description="Carrier" evidence="5">
    <location>
        <begin position="3628"/>
        <end position="3702"/>
    </location>
</feature>
<dbReference type="InterPro" id="IPR036736">
    <property type="entry name" value="ACP-like_sf"/>
</dbReference>
<dbReference type="Pfam" id="PF00668">
    <property type="entry name" value="Condensation"/>
    <property type="match status" value="4"/>
</dbReference>
<dbReference type="SUPFAM" id="SSF47336">
    <property type="entry name" value="ACP-like"/>
    <property type="match status" value="3"/>
</dbReference>
<dbReference type="InterPro" id="IPR001242">
    <property type="entry name" value="Condensation_dom"/>
</dbReference>
<dbReference type="InterPro" id="IPR045851">
    <property type="entry name" value="AMP-bd_C_sf"/>
</dbReference>
<dbReference type="Proteomes" id="UP001642482">
    <property type="component" value="Unassembled WGS sequence"/>
</dbReference>
<organism evidence="6 7">
    <name type="scientific">Sporothrix eucalyptigena</name>
    <dbReference type="NCBI Taxonomy" id="1812306"/>
    <lineage>
        <taxon>Eukaryota</taxon>
        <taxon>Fungi</taxon>
        <taxon>Dikarya</taxon>
        <taxon>Ascomycota</taxon>
        <taxon>Pezizomycotina</taxon>
        <taxon>Sordariomycetes</taxon>
        <taxon>Sordariomycetidae</taxon>
        <taxon>Ophiostomatales</taxon>
        <taxon>Ophiostomataceae</taxon>
        <taxon>Sporothrix</taxon>
    </lineage>
</organism>
<feature type="region of interest" description="Disordered" evidence="4">
    <location>
        <begin position="4067"/>
        <end position="4093"/>
    </location>
</feature>
<dbReference type="PROSITE" id="PS00455">
    <property type="entry name" value="AMP_BINDING"/>
    <property type="match status" value="3"/>
</dbReference>
<feature type="domain" description="Carrier" evidence="5">
    <location>
        <begin position="4182"/>
        <end position="4257"/>
    </location>
</feature>
<evidence type="ECO:0000259" key="5">
    <source>
        <dbReference type="PROSITE" id="PS50075"/>
    </source>
</evidence>
<feature type="region of interest" description="Disordered" evidence="4">
    <location>
        <begin position="3597"/>
        <end position="3629"/>
    </location>
</feature>
<name>A0ABP0B4Z6_9PEZI</name>
<feature type="domain" description="Carrier" evidence="5">
    <location>
        <begin position="1877"/>
        <end position="1953"/>
    </location>
</feature>
<feature type="region of interest" description="Disordered" evidence="4">
    <location>
        <begin position="4252"/>
        <end position="4279"/>
    </location>
</feature>
<evidence type="ECO:0000313" key="6">
    <source>
        <dbReference type="EMBL" id="CAK7214630.1"/>
    </source>
</evidence>
<dbReference type="EMBL" id="CAWUHD010000014">
    <property type="protein sequence ID" value="CAK7214630.1"/>
    <property type="molecule type" value="Genomic_DNA"/>
</dbReference>
<dbReference type="Gene3D" id="3.30.559.30">
    <property type="entry name" value="Nonribosomal peptide synthetase, condensation domain"/>
    <property type="match status" value="5"/>
</dbReference>
<evidence type="ECO:0000313" key="7">
    <source>
        <dbReference type="Proteomes" id="UP001642482"/>
    </source>
</evidence>
<dbReference type="InterPro" id="IPR020845">
    <property type="entry name" value="AMP-binding_CS"/>
</dbReference>
<keyword evidence="1" id="KW-0596">Phosphopantetheine</keyword>
<keyword evidence="7" id="KW-1185">Reference proteome</keyword>
<dbReference type="PROSITE" id="PS00012">
    <property type="entry name" value="PHOSPHOPANTETHEINE"/>
    <property type="match status" value="2"/>
</dbReference>
<dbReference type="Gene3D" id="3.30.559.10">
    <property type="entry name" value="Chloramphenicol acetyltransferase-like domain"/>
    <property type="match status" value="4"/>
</dbReference>
<evidence type="ECO:0000256" key="1">
    <source>
        <dbReference type="ARBA" id="ARBA00022450"/>
    </source>
</evidence>
<dbReference type="PROSITE" id="PS50075">
    <property type="entry name" value="CARRIER"/>
    <property type="match status" value="4"/>
</dbReference>
<dbReference type="Pfam" id="PF00501">
    <property type="entry name" value="AMP-binding"/>
    <property type="match status" value="3"/>
</dbReference>
<gene>
    <name evidence="6" type="ORF">SEUCBS140593_002246</name>
</gene>
<dbReference type="InterPro" id="IPR023213">
    <property type="entry name" value="CAT-like_dom_sf"/>
</dbReference>